<dbReference type="InterPro" id="IPR003689">
    <property type="entry name" value="ZIP"/>
</dbReference>
<dbReference type="Proteomes" id="UP000013909">
    <property type="component" value="Unassembled WGS sequence"/>
</dbReference>
<evidence type="ECO:0000256" key="5">
    <source>
        <dbReference type="SAM" id="Phobius"/>
    </source>
</evidence>
<accession>R7ZQQ1</accession>
<dbReference type="GO" id="GO:0005385">
    <property type="term" value="F:zinc ion transmembrane transporter activity"/>
    <property type="evidence" value="ECO:0007669"/>
    <property type="project" value="TreeGrafter"/>
</dbReference>
<dbReference type="Pfam" id="PF02535">
    <property type="entry name" value="Zip"/>
    <property type="match status" value="1"/>
</dbReference>
<dbReference type="PATRIC" id="fig|1288963.3.peg.2820"/>
<reference evidence="6 7" key="1">
    <citation type="submission" date="2013-02" db="EMBL/GenBank/DDBJ databases">
        <title>A novel strain isolated from Lonar lake, Maharashtra, India.</title>
        <authorList>
            <person name="Singh A."/>
        </authorList>
    </citation>
    <scope>NUCLEOTIDE SEQUENCE [LARGE SCALE GENOMIC DNA]</scope>
    <source>
        <strain evidence="6 7">AK24</strain>
    </source>
</reference>
<dbReference type="AlphaFoldDB" id="R7ZQQ1"/>
<keyword evidence="7" id="KW-1185">Reference proteome</keyword>
<feature type="transmembrane region" description="Helical" evidence="5">
    <location>
        <begin position="207"/>
        <end position="226"/>
    </location>
</feature>
<comment type="caution">
    <text evidence="6">The sequence shown here is derived from an EMBL/GenBank/DDBJ whole genome shotgun (WGS) entry which is preliminary data.</text>
</comment>
<evidence type="ECO:0000256" key="1">
    <source>
        <dbReference type="ARBA" id="ARBA00004141"/>
    </source>
</evidence>
<evidence type="ECO:0000256" key="2">
    <source>
        <dbReference type="ARBA" id="ARBA00022692"/>
    </source>
</evidence>
<evidence type="ECO:0000256" key="4">
    <source>
        <dbReference type="ARBA" id="ARBA00023136"/>
    </source>
</evidence>
<evidence type="ECO:0000313" key="7">
    <source>
        <dbReference type="Proteomes" id="UP000013909"/>
    </source>
</evidence>
<dbReference type="GO" id="GO:0016020">
    <property type="term" value="C:membrane"/>
    <property type="evidence" value="ECO:0007669"/>
    <property type="project" value="UniProtKB-SubCell"/>
</dbReference>
<gene>
    <name evidence="6" type="ORF">ADIS_2833</name>
</gene>
<protein>
    <submittedName>
        <fullName evidence="6">Zinc transporter</fullName>
    </submittedName>
</protein>
<feature type="transmembrane region" description="Helical" evidence="5">
    <location>
        <begin position="144"/>
        <end position="168"/>
    </location>
</feature>
<feature type="transmembrane region" description="Helical" evidence="5">
    <location>
        <begin position="26"/>
        <end position="45"/>
    </location>
</feature>
<keyword evidence="3 5" id="KW-1133">Transmembrane helix</keyword>
<feature type="transmembrane region" description="Helical" evidence="5">
    <location>
        <begin position="109"/>
        <end position="132"/>
    </location>
</feature>
<keyword evidence="4 5" id="KW-0472">Membrane</keyword>
<organism evidence="6 7">
    <name type="scientific">Lunatimonas lonarensis</name>
    <dbReference type="NCBI Taxonomy" id="1232681"/>
    <lineage>
        <taxon>Bacteria</taxon>
        <taxon>Pseudomonadati</taxon>
        <taxon>Bacteroidota</taxon>
        <taxon>Cytophagia</taxon>
        <taxon>Cytophagales</taxon>
        <taxon>Cyclobacteriaceae</taxon>
    </lineage>
</organism>
<name>R7ZQQ1_9BACT</name>
<dbReference type="PANTHER" id="PTHR11040:SF205">
    <property type="entry name" value="ZINC TRANSPORTER ZUPT"/>
    <property type="match status" value="1"/>
</dbReference>
<sequence length="227" mass="24511">MVYISFVELIIKSLGDLSETYGNESAYTRVAILFIGGLLASAIIAKIMDLLMDRLGILKAHVPDQANRENLSPKKTKKLYKAGLVTAVALAIHNLPEGLITFLTSMQDLQLGLGITIAIAIHNIPEGLAVAMPIYHATQNKSKAFFISLLSGLSEPAGALIAYFLFFRNLNPELLASVNVLVASIMVYVASFELIPSAYEMGYKTHTKWGMIAGIGIMGISLVLLGK</sequence>
<evidence type="ECO:0000256" key="3">
    <source>
        <dbReference type="ARBA" id="ARBA00022989"/>
    </source>
</evidence>
<comment type="subcellular location">
    <subcellularLocation>
        <location evidence="1">Membrane</location>
        <topology evidence="1">Multi-pass membrane protein</topology>
    </subcellularLocation>
</comment>
<dbReference type="EMBL" id="AQHR01000085">
    <property type="protein sequence ID" value="EON76383.1"/>
    <property type="molecule type" value="Genomic_DNA"/>
</dbReference>
<feature type="transmembrane region" description="Helical" evidence="5">
    <location>
        <begin position="174"/>
        <end position="195"/>
    </location>
</feature>
<keyword evidence="2 5" id="KW-0812">Transmembrane</keyword>
<dbReference type="PANTHER" id="PTHR11040">
    <property type="entry name" value="ZINC/IRON TRANSPORTER"/>
    <property type="match status" value="1"/>
</dbReference>
<proteinExistence type="predicted"/>
<evidence type="ECO:0000313" key="6">
    <source>
        <dbReference type="EMBL" id="EON76383.1"/>
    </source>
</evidence>
<dbReference type="STRING" id="1232681.ADIS_2833"/>
<feature type="transmembrane region" description="Helical" evidence="5">
    <location>
        <begin position="82"/>
        <end position="103"/>
    </location>
</feature>